<evidence type="ECO:0000313" key="3">
    <source>
        <dbReference type="EMBL" id="GCB78302.1"/>
    </source>
</evidence>
<dbReference type="PROSITE" id="PS51352">
    <property type="entry name" value="THIOREDOXIN_2"/>
    <property type="match status" value="1"/>
</dbReference>
<keyword evidence="4" id="KW-1185">Reference proteome</keyword>
<feature type="non-terminal residue" evidence="3">
    <location>
        <position position="222"/>
    </location>
</feature>
<dbReference type="Proteomes" id="UP000288216">
    <property type="component" value="Unassembled WGS sequence"/>
</dbReference>
<dbReference type="InterPro" id="IPR036249">
    <property type="entry name" value="Thioredoxin-like_sf"/>
</dbReference>
<sequence>IMAGMNVHPSEFDEIKQEFNIKGYPTFCYFEKGKFLFNFENYGATAQDFVEWMKNPQAVQPKAPEVPWAEQESAVSHLTDDSFDGFVKEHSAVLVMFYAPWCGHCKKMKPDYEEAAEMLSNDSDSPGVLAAVDVTAQKYLGERYQITGFPTLKYFENTEEKWTLPHLRTKDKIIEWIYNPQAPPPPEQSWDEQQTSVTHLGAEDFKEFMKKKKQALVMFYAP</sequence>
<dbReference type="FunFam" id="3.40.30.10:FF:000029">
    <property type="entry name" value="protein disulfide-isomerase A5 isoform X2"/>
    <property type="match status" value="1"/>
</dbReference>
<dbReference type="PROSITE" id="PS00194">
    <property type="entry name" value="THIOREDOXIN_1"/>
    <property type="match status" value="1"/>
</dbReference>
<reference evidence="3 4" key="1">
    <citation type="journal article" date="2018" name="Nat. Ecol. Evol.">
        <title>Shark genomes provide insights into elasmobranch evolution and the origin of vertebrates.</title>
        <authorList>
            <person name="Hara Y"/>
            <person name="Yamaguchi K"/>
            <person name="Onimaru K"/>
            <person name="Kadota M"/>
            <person name="Koyanagi M"/>
            <person name="Keeley SD"/>
            <person name="Tatsumi K"/>
            <person name="Tanaka K"/>
            <person name="Motone F"/>
            <person name="Kageyama Y"/>
            <person name="Nozu R"/>
            <person name="Adachi N"/>
            <person name="Nishimura O"/>
            <person name="Nakagawa R"/>
            <person name="Tanegashima C"/>
            <person name="Kiyatake I"/>
            <person name="Matsumoto R"/>
            <person name="Murakumo K"/>
            <person name="Nishida K"/>
            <person name="Terakita A"/>
            <person name="Kuratani S"/>
            <person name="Sato K"/>
            <person name="Hyodo S Kuraku.S."/>
        </authorList>
    </citation>
    <scope>NUCLEOTIDE SEQUENCE [LARGE SCALE GENOMIC DNA]</scope>
</reference>
<dbReference type="InterPro" id="IPR046374">
    <property type="entry name" value="PDI_a_PDIR"/>
</dbReference>
<dbReference type="STRING" id="75743.A0A401PYU9"/>
<comment type="caution">
    <text evidence="3">The sequence shown here is derived from an EMBL/GenBank/DDBJ whole genome shotgun (WGS) entry which is preliminary data.</text>
</comment>
<dbReference type="InterPro" id="IPR051063">
    <property type="entry name" value="PDI"/>
</dbReference>
<organism evidence="3 4">
    <name type="scientific">Scyliorhinus torazame</name>
    <name type="common">Cloudy catshark</name>
    <name type="synonym">Catulus torazame</name>
    <dbReference type="NCBI Taxonomy" id="75743"/>
    <lineage>
        <taxon>Eukaryota</taxon>
        <taxon>Metazoa</taxon>
        <taxon>Chordata</taxon>
        <taxon>Craniata</taxon>
        <taxon>Vertebrata</taxon>
        <taxon>Chondrichthyes</taxon>
        <taxon>Elasmobranchii</taxon>
        <taxon>Galeomorphii</taxon>
        <taxon>Galeoidea</taxon>
        <taxon>Carcharhiniformes</taxon>
        <taxon>Scyliorhinidae</taxon>
        <taxon>Scyliorhinus</taxon>
    </lineage>
</organism>
<comment type="similarity">
    <text evidence="1">Belongs to the protein disulfide isomerase family.</text>
</comment>
<dbReference type="SUPFAM" id="SSF52833">
    <property type="entry name" value="Thioredoxin-like"/>
    <property type="match status" value="2"/>
</dbReference>
<dbReference type="PANTHER" id="PTHR45672:SF2">
    <property type="entry name" value="PROTEIN DISULFIDE-ISOMERASE A5"/>
    <property type="match status" value="1"/>
</dbReference>
<dbReference type="PRINTS" id="PR00421">
    <property type="entry name" value="THIOREDOXIN"/>
</dbReference>
<gene>
    <name evidence="3" type="ORF">scyTo_0020090</name>
</gene>
<proteinExistence type="inferred from homology"/>
<evidence type="ECO:0000313" key="4">
    <source>
        <dbReference type="Proteomes" id="UP000288216"/>
    </source>
</evidence>
<dbReference type="GO" id="GO:0005783">
    <property type="term" value="C:endoplasmic reticulum"/>
    <property type="evidence" value="ECO:0007669"/>
    <property type="project" value="TreeGrafter"/>
</dbReference>
<dbReference type="GO" id="GO:0003756">
    <property type="term" value="F:protein disulfide isomerase activity"/>
    <property type="evidence" value="ECO:0007669"/>
    <property type="project" value="InterPro"/>
</dbReference>
<name>A0A401PYU9_SCYTO</name>
<evidence type="ECO:0000259" key="2">
    <source>
        <dbReference type="PROSITE" id="PS51352"/>
    </source>
</evidence>
<dbReference type="GO" id="GO:0006457">
    <property type="term" value="P:protein folding"/>
    <property type="evidence" value="ECO:0007669"/>
    <property type="project" value="TreeGrafter"/>
</dbReference>
<dbReference type="Gene3D" id="3.40.30.10">
    <property type="entry name" value="Glutaredoxin"/>
    <property type="match status" value="2"/>
</dbReference>
<evidence type="ECO:0000256" key="1">
    <source>
        <dbReference type="ARBA" id="ARBA00006347"/>
    </source>
</evidence>
<dbReference type="PANTHER" id="PTHR45672">
    <property type="entry name" value="PROTEIN DISULFIDE-ISOMERASE C17H9.14C-RELATED"/>
    <property type="match status" value="1"/>
</dbReference>
<dbReference type="AlphaFoldDB" id="A0A401PYU9"/>
<dbReference type="Pfam" id="PF00085">
    <property type="entry name" value="Thioredoxin"/>
    <property type="match status" value="1"/>
</dbReference>
<dbReference type="OMA" id="GYPTLQF"/>
<dbReference type="InterPro" id="IPR013766">
    <property type="entry name" value="Thioredoxin_domain"/>
</dbReference>
<feature type="domain" description="Thioredoxin" evidence="2">
    <location>
        <begin position="40"/>
        <end position="202"/>
    </location>
</feature>
<feature type="non-terminal residue" evidence="3">
    <location>
        <position position="1"/>
    </location>
</feature>
<dbReference type="CDD" id="cd02997">
    <property type="entry name" value="PDI_a_PDIR"/>
    <property type="match status" value="1"/>
</dbReference>
<protein>
    <recommendedName>
        <fullName evidence="2">Thioredoxin domain-containing protein</fullName>
    </recommendedName>
</protein>
<accession>A0A401PYU9</accession>
<dbReference type="OrthoDB" id="74910at2759"/>
<dbReference type="EMBL" id="BFAA01015720">
    <property type="protein sequence ID" value="GCB78302.1"/>
    <property type="molecule type" value="Genomic_DNA"/>
</dbReference>
<dbReference type="InterPro" id="IPR017937">
    <property type="entry name" value="Thioredoxin_CS"/>
</dbReference>